<keyword evidence="2" id="KW-0812">Transmembrane</keyword>
<accession>A0A0Q3M3Q4</accession>
<evidence type="ECO:0000256" key="1">
    <source>
        <dbReference type="SAM" id="MobiDB-lite"/>
    </source>
</evidence>
<feature type="region of interest" description="Disordered" evidence="1">
    <location>
        <begin position="62"/>
        <end position="93"/>
    </location>
</feature>
<evidence type="ECO:0000313" key="3">
    <source>
        <dbReference type="EMBL" id="KQK30377.1"/>
    </source>
</evidence>
<dbReference type="Proteomes" id="UP000051562">
    <property type="component" value="Unassembled WGS sequence"/>
</dbReference>
<feature type="compositionally biased region" description="Polar residues" evidence="1">
    <location>
        <begin position="67"/>
        <end position="83"/>
    </location>
</feature>
<sequence>MLNAGLAPTIRALLFFGFMGAAIGGLTLGARFQALTDQSSTSVALARSLGDPATDFRIAAVDRSDRGQSTAKRAIPSPSQQAMAENPARRILR</sequence>
<dbReference type="EMBL" id="LMAR01000037">
    <property type="protein sequence ID" value="KQK30377.1"/>
    <property type="molecule type" value="Genomic_DNA"/>
</dbReference>
<proteinExistence type="predicted"/>
<organism evidence="3 5">
    <name type="scientific">Bosea thiooxidans</name>
    <dbReference type="NCBI Taxonomy" id="53254"/>
    <lineage>
        <taxon>Bacteria</taxon>
        <taxon>Pseudomonadati</taxon>
        <taxon>Pseudomonadota</taxon>
        <taxon>Alphaproteobacteria</taxon>
        <taxon>Hyphomicrobiales</taxon>
        <taxon>Boseaceae</taxon>
        <taxon>Bosea</taxon>
    </lineage>
</organism>
<dbReference type="Proteomes" id="UP000190130">
    <property type="component" value="Unassembled WGS sequence"/>
</dbReference>
<dbReference type="RefSeq" id="WP_055728400.1">
    <property type="nucleotide sequence ID" value="NZ_FUYX01000012.1"/>
</dbReference>
<keyword evidence="2" id="KW-1133">Transmembrane helix</keyword>
<feature type="transmembrane region" description="Helical" evidence="2">
    <location>
        <begin position="12"/>
        <end position="32"/>
    </location>
</feature>
<keyword evidence="2" id="KW-0472">Membrane</keyword>
<dbReference type="EMBL" id="FUYX01000012">
    <property type="protein sequence ID" value="SKC06763.1"/>
    <property type="molecule type" value="Genomic_DNA"/>
</dbReference>
<reference evidence="4 6" key="2">
    <citation type="submission" date="2017-02" db="EMBL/GenBank/DDBJ databases">
        <authorList>
            <person name="Peterson S.W."/>
        </authorList>
    </citation>
    <scope>NUCLEOTIDE SEQUENCE [LARGE SCALE GENOMIC DNA]</scope>
    <source>
        <strain evidence="4 6">DSM 9653</strain>
    </source>
</reference>
<protein>
    <submittedName>
        <fullName evidence="3">Uncharacterized protein</fullName>
    </submittedName>
</protein>
<gene>
    <name evidence="3" type="ORF">ARD30_14125</name>
    <name evidence="4" type="ORF">SAMN05660750_04005</name>
</gene>
<name>A0A0Q3M3Q4_9HYPH</name>
<dbReference type="STRING" id="53254.SAMN05660750_04005"/>
<evidence type="ECO:0000256" key="2">
    <source>
        <dbReference type="SAM" id="Phobius"/>
    </source>
</evidence>
<evidence type="ECO:0000313" key="6">
    <source>
        <dbReference type="Proteomes" id="UP000190130"/>
    </source>
</evidence>
<reference evidence="3 5" key="1">
    <citation type="submission" date="2015-10" db="EMBL/GenBank/DDBJ databases">
        <title>Draft genome of Bosea thiooxidans.</title>
        <authorList>
            <person name="Wang X."/>
        </authorList>
    </citation>
    <scope>NUCLEOTIDE SEQUENCE [LARGE SCALE GENOMIC DNA]</scope>
    <source>
        <strain evidence="3 5">CGMCC 9174</strain>
    </source>
</reference>
<dbReference type="OrthoDB" id="8162990at2"/>
<keyword evidence="5" id="KW-1185">Reference proteome</keyword>
<dbReference type="AlphaFoldDB" id="A0A0Q3M3Q4"/>
<evidence type="ECO:0000313" key="5">
    <source>
        <dbReference type="Proteomes" id="UP000051562"/>
    </source>
</evidence>
<evidence type="ECO:0000313" key="4">
    <source>
        <dbReference type="EMBL" id="SKC06763.1"/>
    </source>
</evidence>